<dbReference type="PROSITE" id="PS51257">
    <property type="entry name" value="PROKAR_LIPOPROTEIN"/>
    <property type="match status" value="1"/>
</dbReference>
<evidence type="ECO:0000313" key="1">
    <source>
        <dbReference type="EMBL" id="ABK14043.1"/>
    </source>
</evidence>
<evidence type="ECO:0000313" key="2">
    <source>
        <dbReference type="Proteomes" id="UP000000674"/>
    </source>
</evidence>
<organism evidence="1 2">
    <name type="scientific">Methanothrix thermoacetophila (strain DSM 6194 / JCM 14653 / NBRC 101360 / PT)</name>
    <name type="common">Methanosaeta thermophila</name>
    <dbReference type="NCBI Taxonomy" id="349307"/>
    <lineage>
        <taxon>Archaea</taxon>
        <taxon>Methanobacteriati</taxon>
        <taxon>Methanobacteriota</taxon>
        <taxon>Stenosarchaea group</taxon>
        <taxon>Methanomicrobia</taxon>
        <taxon>Methanotrichales</taxon>
        <taxon>Methanotrichaceae</taxon>
        <taxon>Methanothrix</taxon>
    </lineage>
</organism>
<keyword evidence="2" id="KW-1185">Reference proteome</keyword>
<dbReference type="HOGENOM" id="CLU_1674025_0_0_2"/>
<protein>
    <recommendedName>
        <fullName evidence="3">S-layer family duplication domain-containing protein</fullName>
    </recommendedName>
</protein>
<dbReference type="Proteomes" id="UP000000674">
    <property type="component" value="Chromosome"/>
</dbReference>
<name>A0B5R9_METTP</name>
<dbReference type="EMBL" id="CP000477">
    <property type="protein sequence ID" value="ABK14043.1"/>
    <property type="molecule type" value="Genomic_DNA"/>
</dbReference>
<reference evidence="1 2" key="1">
    <citation type="submission" date="2006-10" db="EMBL/GenBank/DDBJ databases">
        <title>Complete sequence of Methanosaeta thermophila PT.</title>
        <authorList>
            <consortium name="US DOE Joint Genome Institute"/>
            <person name="Copeland A."/>
            <person name="Lucas S."/>
            <person name="Lapidus A."/>
            <person name="Barry K."/>
            <person name="Detter J.C."/>
            <person name="Glavina del Rio T."/>
            <person name="Hammon N."/>
            <person name="Israni S."/>
            <person name="Pitluck S."/>
            <person name="Chain P."/>
            <person name="Malfatti S."/>
            <person name="Shin M."/>
            <person name="Vergez L."/>
            <person name="Schmutz J."/>
            <person name="Larimer F."/>
            <person name="Land M."/>
            <person name="Hauser L."/>
            <person name="Kyrpides N."/>
            <person name="Kim E."/>
            <person name="Smith K.S."/>
            <person name="Ingram-Smith C."/>
            <person name="Richardson P."/>
        </authorList>
    </citation>
    <scope>NUCLEOTIDE SEQUENCE [LARGE SCALE GENOMIC DNA]</scope>
    <source>
        <strain evidence="2">DSM 6194 / JCM 14653 / NBRC 101360 / PT</strain>
    </source>
</reference>
<dbReference type="AlphaFoldDB" id="A0B5R9"/>
<evidence type="ECO:0008006" key="3">
    <source>
        <dbReference type="Google" id="ProtNLM"/>
    </source>
</evidence>
<gene>
    <name evidence="1" type="ordered locus">Mthe_0246</name>
</gene>
<accession>A0B5R9</accession>
<proteinExistence type="predicted"/>
<dbReference type="Gene3D" id="2.60.98.40">
    <property type="match status" value="1"/>
</dbReference>
<sequence>MRSPLRAIQLAIILCACMHTGSGGVTVMLTTGESLQFAGNLTLVVEDVDPQAGRVWLSLYTSGSPVASSVLGIGDHFVFYGVKRMDLQVINIYAGGDRDLVVLDVIEGILASPTGVLRNASYEDADEAKKVNAAPGFGSLEMLLALSLGALASLWQN</sequence>
<dbReference type="KEGG" id="mtp:Mthe_0246"/>